<proteinExistence type="predicted"/>
<evidence type="ECO:0000256" key="1">
    <source>
        <dbReference type="SAM" id="MobiDB-lite"/>
    </source>
</evidence>
<keyword evidence="3" id="KW-1185">Reference proteome</keyword>
<dbReference type="EMBL" id="JAROCB010000001">
    <property type="protein sequence ID" value="MDN4596448.1"/>
    <property type="molecule type" value="Genomic_DNA"/>
</dbReference>
<gene>
    <name evidence="2" type="ORF">P5G59_04795</name>
</gene>
<feature type="compositionally biased region" description="Basic residues" evidence="1">
    <location>
        <begin position="1"/>
        <end position="12"/>
    </location>
</feature>
<evidence type="ECO:0008006" key="4">
    <source>
        <dbReference type="Google" id="ProtNLM"/>
    </source>
</evidence>
<reference evidence="2" key="1">
    <citation type="submission" date="2023-03" db="EMBL/GenBank/DDBJ databases">
        <title>MT1 and MT2 Draft Genomes of Novel Species.</title>
        <authorList>
            <person name="Venkateswaran K."/>
        </authorList>
    </citation>
    <scope>NUCLEOTIDE SEQUENCE</scope>
    <source>
        <strain evidence="2">F6_8S_P_1A</strain>
    </source>
</reference>
<feature type="region of interest" description="Disordered" evidence="1">
    <location>
        <begin position="1"/>
        <end position="20"/>
    </location>
</feature>
<accession>A0ABT8IUG3</accession>
<comment type="caution">
    <text evidence="2">The sequence shown here is derived from an EMBL/GenBank/DDBJ whole genome shotgun (WGS) entry which is preliminary data.</text>
</comment>
<protein>
    <recommendedName>
        <fullName evidence="4">ATP/GTP-binding protein</fullName>
    </recommendedName>
</protein>
<evidence type="ECO:0000313" key="2">
    <source>
        <dbReference type="EMBL" id="MDN4596448.1"/>
    </source>
</evidence>
<organism evidence="2 3">
    <name type="scientific">Leifsonia virtsii</name>
    <dbReference type="NCBI Taxonomy" id="3035915"/>
    <lineage>
        <taxon>Bacteria</taxon>
        <taxon>Bacillati</taxon>
        <taxon>Actinomycetota</taxon>
        <taxon>Actinomycetes</taxon>
        <taxon>Micrococcales</taxon>
        <taxon>Microbacteriaceae</taxon>
        <taxon>Leifsonia</taxon>
    </lineage>
</organism>
<name>A0ABT8IUG3_9MICO</name>
<sequence>MPRSNRPRGRHGGQRDEEPDGLERLLAGWRRIEVRRGIEWNVQPVSSVQAQKSYLCPGCGRDIPPGVAHVVAWRADGVLGDAADLAARRHWHESCWRIA</sequence>
<evidence type="ECO:0000313" key="3">
    <source>
        <dbReference type="Proteomes" id="UP001174210"/>
    </source>
</evidence>
<dbReference type="RefSeq" id="WP_301216513.1">
    <property type="nucleotide sequence ID" value="NZ_JAROCB010000001.1"/>
</dbReference>
<dbReference type="Proteomes" id="UP001174210">
    <property type="component" value="Unassembled WGS sequence"/>
</dbReference>